<name>A0A392WC77_9FABA</name>
<proteinExistence type="predicted"/>
<dbReference type="AlphaFoldDB" id="A0A392WC77"/>
<organism evidence="1 2">
    <name type="scientific">Trifolium medium</name>
    <dbReference type="NCBI Taxonomy" id="97028"/>
    <lineage>
        <taxon>Eukaryota</taxon>
        <taxon>Viridiplantae</taxon>
        <taxon>Streptophyta</taxon>
        <taxon>Embryophyta</taxon>
        <taxon>Tracheophyta</taxon>
        <taxon>Spermatophyta</taxon>
        <taxon>Magnoliopsida</taxon>
        <taxon>eudicotyledons</taxon>
        <taxon>Gunneridae</taxon>
        <taxon>Pentapetalae</taxon>
        <taxon>rosids</taxon>
        <taxon>fabids</taxon>
        <taxon>Fabales</taxon>
        <taxon>Fabaceae</taxon>
        <taxon>Papilionoideae</taxon>
        <taxon>50 kb inversion clade</taxon>
        <taxon>NPAAA clade</taxon>
        <taxon>Hologalegina</taxon>
        <taxon>IRL clade</taxon>
        <taxon>Trifolieae</taxon>
        <taxon>Trifolium</taxon>
    </lineage>
</organism>
<protein>
    <submittedName>
        <fullName evidence="1">Uncharacterized protein</fullName>
    </submittedName>
</protein>
<reference evidence="1 2" key="1">
    <citation type="journal article" date="2018" name="Front. Plant Sci.">
        <title>Red Clover (Trifolium pratense) and Zigzag Clover (T. medium) - A Picture of Genomic Similarities and Differences.</title>
        <authorList>
            <person name="Dluhosova J."/>
            <person name="Istvanek J."/>
            <person name="Nedelnik J."/>
            <person name="Repkova J."/>
        </authorList>
    </citation>
    <scope>NUCLEOTIDE SEQUENCE [LARGE SCALE GENOMIC DNA]</scope>
    <source>
        <strain evidence="2">cv. 10/8</strain>
        <tissue evidence="1">Leaf</tissue>
    </source>
</reference>
<keyword evidence="2" id="KW-1185">Reference proteome</keyword>
<dbReference type="EMBL" id="LXQA011454740">
    <property type="protein sequence ID" value="MCI97816.1"/>
    <property type="molecule type" value="Genomic_DNA"/>
</dbReference>
<evidence type="ECO:0000313" key="1">
    <source>
        <dbReference type="EMBL" id="MCI97816.1"/>
    </source>
</evidence>
<comment type="caution">
    <text evidence="1">The sequence shown here is derived from an EMBL/GenBank/DDBJ whole genome shotgun (WGS) entry which is preliminary data.</text>
</comment>
<evidence type="ECO:0000313" key="2">
    <source>
        <dbReference type="Proteomes" id="UP000265520"/>
    </source>
</evidence>
<sequence length="62" mass="6597">EAQPQAQGHLVAQVVAVPEPHADVSGDPRLFQSLFFCPPYRSRGALSLGHDGPGLSFPVNCK</sequence>
<feature type="non-terminal residue" evidence="1">
    <location>
        <position position="1"/>
    </location>
</feature>
<dbReference type="Proteomes" id="UP000265520">
    <property type="component" value="Unassembled WGS sequence"/>
</dbReference>
<accession>A0A392WC77</accession>